<dbReference type="OrthoDB" id="2728078at2759"/>
<sequence>MDGRKITIQWIIGGMTQYLMTVQGIPASVEKKLEKRIRTFLWNHDGVTRISMRTLQMHKLKGGKGILDIAARNKAIDLMWAKAYLNLSSARATWAYVVDELINRQANKSIEYTSKHNIFLQSWTIPISKGTDLHEDL</sequence>
<organism evidence="1 2">
    <name type="scientific">Fistulina hepatica ATCC 64428</name>
    <dbReference type="NCBI Taxonomy" id="1128425"/>
    <lineage>
        <taxon>Eukaryota</taxon>
        <taxon>Fungi</taxon>
        <taxon>Dikarya</taxon>
        <taxon>Basidiomycota</taxon>
        <taxon>Agaricomycotina</taxon>
        <taxon>Agaricomycetes</taxon>
        <taxon>Agaricomycetidae</taxon>
        <taxon>Agaricales</taxon>
        <taxon>Fistulinaceae</taxon>
        <taxon>Fistulina</taxon>
    </lineage>
</organism>
<reference evidence="1 2" key="1">
    <citation type="journal article" date="2015" name="Fungal Genet. Biol.">
        <title>Evolution of novel wood decay mechanisms in Agaricales revealed by the genome sequences of Fistulina hepatica and Cylindrobasidium torrendii.</title>
        <authorList>
            <person name="Floudas D."/>
            <person name="Held B.W."/>
            <person name="Riley R."/>
            <person name="Nagy L.G."/>
            <person name="Koehler G."/>
            <person name="Ransdell A.S."/>
            <person name="Younus H."/>
            <person name="Chow J."/>
            <person name="Chiniquy J."/>
            <person name="Lipzen A."/>
            <person name="Tritt A."/>
            <person name="Sun H."/>
            <person name="Haridas S."/>
            <person name="LaButti K."/>
            <person name="Ohm R.A."/>
            <person name="Kues U."/>
            <person name="Blanchette R.A."/>
            <person name="Grigoriev I.V."/>
            <person name="Minto R.E."/>
            <person name="Hibbett D.S."/>
        </authorList>
    </citation>
    <scope>NUCLEOTIDE SEQUENCE [LARGE SCALE GENOMIC DNA]</scope>
    <source>
        <strain evidence="1 2">ATCC 64428</strain>
    </source>
</reference>
<evidence type="ECO:0000313" key="1">
    <source>
        <dbReference type="EMBL" id="KIY47256.1"/>
    </source>
</evidence>
<accession>A0A0D7ABC8</accession>
<dbReference type="EMBL" id="KN881960">
    <property type="protein sequence ID" value="KIY47256.1"/>
    <property type="molecule type" value="Genomic_DNA"/>
</dbReference>
<protein>
    <submittedName>
        <fullName evidence="1">Uncharacterized protein</fullName>
    </submittedName>
</protein>
<gene>
    <name evidence="1" type="ORF">FISHEDRAFT_59779</name>
</gene>
<name>A0A0D7ABC8_9AGAR</name>
<proteinExistence type="predicted"/>
<dbReference type="AlphaFoldDB" id="A0A0D7ABC8"/>
<dbReference type="Proteomes" id="UP000054144">
    <property type="component" value="Unassembled WGS sequence"/>
</dbReference>
<evidence type="ECO:0000313" key="2">
    <source>
        <dbReference type="Proteomes" id="UP000054144"/>
    </source>
</evidence>
<keyword evidence="2" id="KW-1185">Reference proteome</keyword>